<feature type="binding site" evidence="3">
    <location>
        <position position="187"/>
    </location>
    <ligand>
        <name>Zn(2+)</name>
        <dbReference type="ChEBI" id="CHEBI:29105"/>
        <label>1</label>
    </ligand>
</feature>
<feature type="binding site" evidence="3">
    <location>
        <position position="126"/>
    </location>
    <ligand>
        <name>Zn(2+)</name>
        <dbReference type="ChEBI" id="CHEBI:29105"/>
        <label>2</label>
    </ligand>
</feature>
<keyword evidence="3" id="KW-0862">Zinc</keyword>
<dbReference type="Pfam" id="PF01546">
    <property type="entry name" value="Peptidase_M20"/>
    <property type="match status" value="1"/>
</dbReference>
<organism evidence="5 6">
    <name type="scientific">Psychrobacillus glaciei</name>
    <dbReference type="NCBI Taxonomy" id="2283160"/>
    <lineage>
        <taxon>Bacteria</taxon>
        <taxon>Bacillati</taxon>
        <taxon>Bacillota</taxon>
        <taxon>Bacilli</taxon>
        <taxon>Bacillales</taxon>
        <taxon>Bacillaceae</taxon>
        <taxon>Psychrobacillus</taxon>
    </lineage>
</organism>
<dbReference type="KEGG" id="psyo:PB01_12605"/>
<evidence type="ECO:0000256" key="2">
    <source>
        <dbReference type="ARBA" id="ARBA00022801"/>
    </source>
</evidence>
<dbReference type="PANTHER" id="PTHR32494">
    <property type="entry name" value="ALLANTOATE DEIMINASE-RELATED"/>
    <property type="match status" value="1"/>
</dbReference>
<feature type="binding site" evidence="3">
    <location>
        <position position="91"/>
    </location>
    <ligand>
        <name>Zn(2+)</name>
        <dbReference type="ChEBI" id="CHEBI:29105"/>
        <label>1</label>
    </ligand>
</feature>
<dbReference type="GO" id="GO:0046872">
    <property type="term" value="F:metal ion binding"/>
    <property type="evidence" value="ECO:0007669"/>
    <property type="project" value="UniProtKB-KW"/>
</dbReference>
<dbReference type="Pfam" id="PF07687">
    <property type="entry name" value="M20_dimer"/>
    <property type="match status" value="1"/>
</dbReference>
<dbReference type="SUPFAM" id="SSF55031">
    <property type="entry name" value="Bacterial exopeptidase dimerisation domain"/>
    <property type="match status" value="1"/>
</dbReference>
<dbReference type="Gene3D" id="3.30.70.360">
    <property type="match status" value="1"/>
</dbReference>
<keyword evidence="2 5" id="KW-0378">Hydrolase</keyword>
<feature type="binding site" evidence="3">
    <location>
        <position position="376"/>
    </location>
    <ligand>
        <name>Zn(2+)</name>
        <dbReference type="ChEBI" id="CHEBI:29105"/>
        <label>2</label>
    </ligand>
</feature>
<evidence type="ECO:0000256" key="3">
    <source>
        <dbReference type="PIRSR" id="PIRSR001235-1"/>
    </source>
</evidence>
<dbReference type="NCBIfam" id="TIGR01879">
    <property type="entry name" value="hydantase"/>
    <property type="match status" value="1"/>
</dbReference>
<keyword evidence="3" id="KW-0479">Metal-binding</keyword>
<dbReference type="CDD" id="cd03884">
    <property type="entry name" value="M20_bAS"/>
    <property type="match status" value="1"/>
</dbReference>
<dbReference type="OrthoDB" id="9808195at2"/>
<dbReference type="InterPro" id="IPR036264">
    <property type="entry name" value="Bact_exopeptidase_dim_dom"/>
</dbReference>
<dbReference type="PANTHER" id="PTHR32494:SF5">
    <property type="entry name" value="ALLANTOATE AMIDOHYDROLASE"/>
    <property type="match status" value="1"/>
</dbReference>
<dbReference type="InterPro" id="IPR002933">
    <property type="entry name" value="Peptidase_M20"/>
</dbReference>
<dbReference type="EMBL" id="CP031223">
    <property type="protein sequence ID" value="QFF99604.1"/>
    <property type="molecule type" value="Genomic_DNA"/>
</dbReference>
<feature type="binding site" evidence="3">
    <location>
        <position position="91"/>
    </location>
    <ligand>
        <name>Zn(2+)</name>
        <dbReference type="ChEBI" id="CHEBI:29105"/>
        <label>2</label>
    </ligand>
</feature>
<reference evidence="5 6" key="1">
    <citation type="submission" date="2018-07" db="EMBL/GenBank/DDBJ databases">
        <title>Complete genome sequence of Psychrobacillus sp. PB01, isolated from iceberg, and comparative genome analysis of Psychrobacillus strains.</title>
        <authorList>
            <person name="Lee P.C."/>
        </authorList>
    </citation>
    <scope>NUCLEOTIDE SEQUENCE [LARGE SCALE GENOMIC DNA]</scope>
    <source>
        <strain evidence="5 6">PB01</strain>
    </source>
</reference>
<dbReference type="InterPro" id="IPR010158">
    <property type="entry name" value="Amidase_Cbmase"/>
</dbReference>
<evidence type="ECO:0000259" key="4">
    <source>
        <dbReference type="Pfam" id="PF07687"/>
    </source>
</evidence>
<comment type="cofactor">
    <cofactor evidence="3">
        <name>Zn(2+)</name>
        <dbReference type="ChEBI" id="CHEBI:29105"/>
    </cofactor>
    <text evidence="3">Binds 2 Zn(2+) ions per subunit.</text>
</comment>
<dbReference type="AlphaFoldDB" id="A0A5J6SRX6"/>
<dbReference type="Proteomes" id="UP000325517">
    <property type="component" value="Chromosome"/>
</dbReference>
<dbReference type="RefSeq" id="WP_151700511.1">
    <property type="nucleotide sequence ID" value="NZ_CP031223.1"/>
</dbReference>
<dbReference type="SUPFAM" id="SSF53187">
    <property type="entry name" value="Zn-dependent exopeptidases"/>
    <property type="match status" value="1"/>
</dbReference>
<feature type="binding site" evidence="3">
    <location>
        <position position="80"/>
    </location>
    <ligand>
        <name>Zn(2+)</name>
        <dbReference type="ChEBI" id="CHEBI:29105"/>
        <label>1</label>
    </ligand>
</feature>
<name>A0A5J6SRX6_9BACI</name>
<dbReference type="Gene3D" id="3.40.630.10">
    <property type="entry name" value="Zn peptidases"/>
    <property type="match status" value="1"/>
</dbReference>
<dbReference type="InterPro" id="IPR011650">
    <property type="entry name" value="Peptidase_M20_dimer"/>
</dbReference>
<comment type="similarity">
    <text evidence="1">Belongs to the peptidase M20 family.</text>
</comment>
<protein>
    <submittedName>
        <fullName evidence="5">Zn-dependent hydrolase</fullName>
    </submittedName>
</protein>
<evidence type="ECO:0000313" key="6">
    <source>
        <dbReference type="Proteomes" id="UP000325517"/>
    </source>
</evidence>
<evidence type="ECO:0000256" key="1">
    <source>
        <dbReference type="ARBA" id="ARBA00006153"/>
    </source>
</evidence>
<evidence type="ECO:0000313" key="5">
    <source>
        <dbReference type="EMBL" id="QFF99604.1"/>
    </source>
</evidence>
<gene>
    <name evidence="5" type="ORF">PB01_12605</name>
</gene>
<proteinExistence type="inferred from homology"/>
<feature type="domain" description="Peptidase M20 dimerisation" evidence="4">
    <location>
        <begin position="209"/>
        <end position="304"/>
    </location>
</feature>
<accession>A0A5J6SRX6</accession>
<dbReference type="GO" id="GO:0016813">
    <property type="term" value="F:hydrolase activity, acting on carbon-nitrogen (but not peptide) bonds, in linear amidines"/>
    <property type="evidence" value="ECO:0007669"/>
    <property type="project" value="InterPro"/>
</dbReference>
<dbReference type="NCBIfam" id="NF006771">
    <property type="entry name" value="PRK09290.1-5"/>
    <property type="match status" value="1"/>
</dbReference>
<keyword evidence="6" id="KW-1185">Reference proteome</keyword>
<sequence>MFKSNRSRLQQLIEQFSQFGATVNGGVTRLSLSKEDVLGRDYFCEICKELGMDIQIDDMANIYATLPGKKDCQPIVIGSHLDSVEKGGRFDGVLGILTGIEAIRTLKENAVELEVPLMLVNFTNEEGARFDPAMMSSGVLASKFSKEKMLKSLDKNSITFQEALQASGYEGEQGSRLTDALAYIELHIEQGPVLAEMQRDIGVVEGVLGMVCYEITVTGESNHAGTTPMSMRKDPMIVASRLISSLHEQLGKIDEELVFTFGRMHVAPNIHTVIPNEVVFSMDSRHQNPDVMRKVEKLLTGLTKEENGCHIRPVKLWGRETVFFDVAICNEVEKSCHELGYSFHRMFSGAGHDAQYIASFIPSAMIFVPSINGKSHCEEEETTFEDCAKGADVLLETVLTLQKKFSMGGKYTLNQ</sequence>
<dbReference type="PIRSF" id="PIRSF001235">
    <property type="entry name" value="Amidase_carbamoylase"/>
    <property type="match status" value="1"/>
</dbReference>